<organism evidence="1">
    <name type="scientific">Arundo donax</name>
    <name type="common">Giant reed</name>
    <name type="synonym">Donax arundinaceus</name>
    <dbReference type="NCBI Taxonomy" id="35708"/>
    <lineage>
        <taxon>Eukaryota</taxon>
        <taxon>Viridiplantae</taxon>
        <taxon>Streptophyta</taxon>
        <taxon>Embryophyta</taxon>
        <taxon>Tracheophyta</taxon>
        <taxon>Spermatophyta</taxon>
        <taxon>Magnoliopsida</taxon>
        <taxon>Liliopsida</taxon>
        <taxon>Poales</taxon>
        <taxon>Poaceae</taxon>
        <taxon>PACMAD clade</taxon>
        <taxon>Arundinoideae</taxon>
        <taxon>Arundineae</taxon>
        <taxon>Arundo</taxon>
    </lineage>
</organism>
<evidence type="ECO:0000313" key="1">
    <source>
        <dbReference type="EMBL" id="JAD44746.1"/>
    </source>
</evidence>
<protein>
    <submittedName>
        <fullName evidence="1">Uncharacterized protein</fullName>
    </submittedName>
</protein>
<dbReference type="EMBL" id="GBRH01253149">
    <property type="protein sequence ID" value="JAD44746.1"/>
    <property type="molecule type" value="Transcribed_RNA"/>
</dbReference>
<dbReference type="AlphaFoldDB" id="A0A0A9A0X3"/>
<proteinExistence type="predicted"/>
<reference evidence="1" key="2">
    <citation type="journal article" date="2015" name="Data Brief">
        <title>Shoot transcriptome of the giant reed, Arundo donax.</title>
        <authorList>
            <person name="Barrero R.A."/>
            <person name="Guerrero F.D."/>
            <person name="Moolhuijzen P."/>
            <person name="Goolsby J.A."/>
            <person name="Tidwell J."/>
            <person name="Bellgard S.E."/>
            <person name="Bellgard M.I."/>
        </authorList>
    </citation>
    <scope>NUCLEOTIDE SEQUENCE</scope>
    <source>
        <tissue evidence="1">Shoot tissue taken approximately 20 cm above the soil surface</tissue>
    </source>
</reference>
<accession>A0A0A9A0X3</accession>
<sequence length="51" mass="5856">MMCQRFFKHDPLCIALGLFAAPHFSSQVVPLWPIVLYLVQRVLCFGRPVPL</sequence>
<name>A0A0A9A0X3_ARUDO</name>
<reference evidence="1" key="1">
    <citation type="submission" date="2014-09" db="EMBL/GenBank/DDBJ databases">
        <authorList>
            <person name="Magalhaes I.L.F."/>
            <person name="Oliveira U."/>
            <person name="Santos F.R."/>
            <person name="Vidigal T.H.D.A."/>
            <person name="Brescovit A.D."/>
            <person name="Santos A.J."/>
        </authorList>
    </citation>
    <scope>NUCLEOTIDE SEQUENCE</scope>
    <source>
        <tissue evidence="1">Shoot tissue taken approximately 20 cm above the soil surface</tissue>
    </source>
</reference>